<proteinExistence type="predicted"/>
<feature type="transmembrane region" description="Helical" evidence="1">
    <location>
        <begin position="129"/>
        <end position="146"/>
    </location>
</feature>
<keyword evidence="1" id="KW-0812">Transmembrane</keyword>
<evidence type="ECO:0000313" key="3">
    <source>
        <dbReference type="Proteomes" id="UP000475862"/>
    </source>
</evidence>
<evidence type="ECO:0000256" key="1">
    <source>
        <dbReference type="SAM" id="Phobius"/>
    </source>
</evidence>
<keyword evidence="3" id="KW-1185">Reference proteome</keyword>
<name>A0A6G0U6Y5_APHGL</name>
<sequence>MEVDFILVDGTATEILSLSLNSILSESFGDLPFLISMSGVLMFVETPNSEPSGVVISVVGTSTLEGISTEMLSSNLISNSEVGLDFLSFLPLNPGILMSDKSNLVDLVSTFGTLMSTFVAFTSGTSTGALIPAFGISGFLISTVGISTSTDGNPTSTVLICSSIVCFDGVLISTLGTVTDGMSTVTFSLMSILISVVPFEGISTEMLSSNLISNSEVGLDFLSFLPLNPGILMSDKSILVVLVSTLGILMSCLVAFTPGISSLLGSSIVSSTTDSFPSTITFRLTILRIFVVVTLSLVFFTLSLSTERRKIFSISSGSIIFSTISSPFLMVFLVILLTGAPASGSSIISSTSHSIPSMVMMRLITFLDFHVVAVPV</sequence>
<accession>A0A6G0U6Y5</accession>
<gene>
    <name evidence="2" type="ORF">AGLY_000424</name>
</gene>
<dbReference type="Proteomes" id="UP000475862">
    <property type="component" value="Unassembled WGS sequence"/>
</dbReference>
<protein>
    <submittedName>
        <fullName evidence="2">Uncharacterized protein</fullName>
    </submittedName>
</protein>
<comment type="caution">
    <text evidence="2">The sequence shown here is derived from an EMBL/GenBank/DDBJ whole genome shotgun (WGS) entry which is preliminary data.</text>
</comment>
<keyword evidence="1" id="KW-1133">Transmembrane helix</keyword>
<dbReference type="AlphaFoldDB" id="A0A6G0U6Y5"/>
<keyword evidence="1" id="KW-0472">Membrane</keyword>
<feature type="transmembrane region" description="Helical" evidence="1">
    <location>
        <begin position="311"/>
        <end position="335"/>
    </location>
</feature>
<reference evidence="2 3" key="1">
    <citation type="submission" date="2019-08" db="EMBL/GenBank/DDBJ databases">
        <title>The genome of the soybean aphid Biotype 1, its phylome, world population structure and adaptation to the North American continent.</title>
        <authorList>
            <person name="Giordano R."/>
            <person name="Donthu R.K."/>
            <person name="Hernandez A.G."/>
            <person name="Wright C.L."/>
            <person name="Zimin A.V."/>
        </authorList>
    </citation>
    <scope>NUCLEOTIDE SEQUENCE [LARGE SCALE GENOMIC DNA]</scope>
    <source>
        <tissue evidence="2">Whole aphids</tissue>
    </source>
</reference>
<evidence type="ECO:0000313" key="2">
    <source>
        <dbReference type="EMBL" id="KAE9544881.1"/>
    </source>
</evidence>
<feature type="transmembrane region" description="Helical" evidence="1">
    <location>
        <begin position="158"/>
        <end position="178"/>
    </location>
</feature>
<feature type="transmembrane region" description="Helical" evidence="1">
    <location>
        <begin position="238"/>
        <end position="260"/>
    </location>
</feature>
<dbReference type="EMBL" id="VYZN01000001">
    <property type="protein sequence ID" value="KAE9544881.1"/>
    <property type="molecule type" value="Genomic_DNA"/>
</dbReference>
<feature type="transmembrane region" description="Helical" evidence="1">
    <location>
        <begin position="280"/>
        <end position="304"/>
    </location>
</feature>
<organism evidence="2 3">
    <name type="scientific">Aphis glycines</name>
    <name type="common">Soybean aphid</name>
    <dbReference type="NCBI Taxonomy" id="307491"/>
    <lineage>
        <taxon>Eukaryota</taxon>
        <taxon>Metazoa</taxon>
        <taxon>Ecdysozoa</taxon>
        <taxon>Arthropoda</taxon>
        <taxon>Hexapoda</taxon>
        <taxon>Insecta</taxon>
        <taxon>Pterygota</taxon>
        <taxon>Neoptera</taxon>
        <taxon>Paraneoptera</taxon>
        <taxon>Hemiptera</taxon>
        <taxon>Sternorrhyncha</taxon>
        <taxon>Aphidomorpha</taxon>
        <taxon>Aphidoidea</taxon>
        <taxon>Aphididae</taxon>
        <taxon>Aphidini</taxon>
        <taxon>Aphis</taxon>
        <taxon>Aphis</taxon>
    </lineage>
</organism>